<feature type="domain" description="N-acetyltransferase" evidence="1">
    <location>
        <begin position="2"/>
        <end position="176"/>
    </location>
</feature>
<dbReference type="Proteomes" id="UP000824109">
    <property type="component" value="Unassembled WGS sequence"/>
</dbReference>
<evidence type="ECO:0000313" key="3">
    <source>
        <dbReference type="Proteomes" id="UP000824109"/>
    </source>
</evidence>
<dbReference type="AlphaFoldDB" id="A0A9D1MCQ9"/>
<dbReference type="PROSITE" id="PS51186">
    <property type="entry name" value="GNAT"/>
    <property type="match status" value="1"/>
</dbReference>
<dbReference type="InterPro" id="IPR000182">
    <property type="entry name" value="GNAT_dom"/>
</dbReference>
<dbReference type="SUPFAM" id="SSF55729">
    <property type="entry name" value="Acyl-CoA N-acyltransferases (Nat)"/>
    <property type="match status" value="1"/>
</dbReference>
<evidence type="ECO:0000259" key="1">
    <source>
        <dbReference type="PROSITE" id="PS51186"/>
    </source>
</evidence>
<protein>
    <submittedName>
        <fullName evidence="2">GNAT family N-acetyltransferase</fullName>
    </submittedName>
</protein>
<proteinExistence type="predicted"/>
<dbReference type="Gene3D" id="3.40.630.30">
    <property type="match status" value="1"/>
</dbReference>
<reference evidence="2" key="2">
    <citation type="journal article" date="2021" name="PeerJ">
        <title>Extensive microbial diversity within the chicken gut microbiome revealed by metagenomics and culture.</title>
        <authorList>
            <person name="Gilroy R."/>
            <person name="Ravi A."/>
            <person name="Getino M."/>
            <person name="Pursley I."/>
            <person name="Horton D.L."/>
            <person name="Alikhan N.F."/>
            <person name="Baker D."/>
            <person name="Gharbi K."/>
            <person name="Hall N."/>
            <person name="Watson M."/>
            <person name="Adriaenssens E.M."/>
            <person name="Foster-Nyarko E."/>
            <person name="Jarju S."/>
            <person name="Secka A."/>
            <person name="Antonio M."/>
            <person name="Oren A."/>
            <person name="Chaudhuri R.R."/>
            <person name="La Ragione R."/>
            <person name="Hildebrand F."/>
            <person name="Pallen M.J."/>
        </authorList>
    </citation>
    <scope>NUCLEOTIDE SEQUENCE</scope>
    <source>
        <strain evidence="2">USAMLcec3-3695</strain>
    </source>
</reference>
<dbReference type="Pfam" id="PF00583">
    <property type="entry name" value="Acetyltransf_1"/>
    <property type="match status" value="1"/>
</dbReference>
<sequence>MIKYRTLQEQELSRSLFSDFIRHQDVDLCLRRENGEWVTRSDPFIDDWSEADYQVLIDCLRNTLRTDGLVYGAFINDALKGFVSVESRIFGEKYKYMDLSSLHVSEDARRNGIGRSLFIAAANWAMKRGAEKLYISAHSAVETQAFYISMGCSDAAEYNQEHVSAEPYDRQMEYTL</sequence>
<dbReference type="CDD" id="cd04301">
    <property type="entry name" value="NAT_SF"/>
    <property type="match status" value="1"/>
</dbReference>
<reference evidence="2" key="1">
    <citation type="submission" date="2020-10" db="EMBL/GenBank/DDBJ databases">
        <authorList>
            <person name="Gilroy R."/>
        </authorList>
    </citation>
    <scope>NUCLEOTIDE SEQUENCE</scope>
    <source>
        <strain evidence="2">USAMLcec3-3695</strain>
    </source>
</reference>
<comment type="caution">
    <text evidence="2">The sequence shown here is derived from an EMBL/GenBank/DDBJ whole genome shotgun (WGS) entry which is preliminary data.</text>
</comment>
<organism evidence="2 3">
    <name type="scientific">Candidatus Ornithomonoglobus merdipullorum</name>
    <dbReference type="NCBI Taxonomy" id="2840895"/>
    <lineage>
        <taxon>Bacteria</taxon>
        <taxon>Bacillati</taxon>
        <taxon>Bacillota</taxon>
        <taxon>Clostridia</taxon>
        <taxon>Candidatus Ornithomonoglobus</taxon>
    </lineage>
</organism>
<dbReference type="EMBL" id="DVNB01000085">
    <property type="protein sequence ID" value="HIU57779.1"/>
    <property type="molecule type" value="Genomic_DNA"/>
</dbReference>
<accession>A0A9D1MCQ9</accession>
<dbReference type="InterPro" id="IPR016181">
    <property type="entry name" value="Acyl_CoA_acyltransferase"/>
</dbReference>
<name>A0A9D1MCQ9_9FIRM</name>
<evidence type="ECO:0000313" key="2">
    <source>
        <dbReference type="EMBL" id="HIU57779.1"/>
    </source>
</evidence>
<dbReference type="GO" id="GO:0016747">
    <property type="term" value="F:acyltransferase activity, transferring groups other than amino-acyl groups"/>
    <property type="evidence" value="ECO:0007669"/>
    <property type="project" value="InterPro"/>
</dbReference>
<gene>
    <name evidence="2" type="ORF">IAA61_08230</name>
</gene>